<organism evidence="6 7">
    <name type="scientific">Kaistia defluvii</name>
    <dbReference type="NCBI Taxonomy" id="410841"/>
    <lineage>
        <taxon>Bacteria</taxon>
        <taxon>Pseudomonadati</taxon>
        <taxon>Pseudomonadota</taxon>
        <taxon>Alphaproteobacteria</taxon>
        <taxon>Hyphomicrobiales</taxon>
        <taxon>Kaistiaceae</taxon>
        <taxon>Kaistia</taxon>
    </lineage>
</organism>
<dbReference type="InterPro" id="IPR000914">
    <property type="entry name" value="SBP_5_dom"/>
</dbReference>
<feature type="chain" id="PRO_5047458331" evidence="4">
    <location>
        <begin position="24"/>
        <end position="530"/>
    </location>
</feature>
<dbReference type="CDD" id="cd08517">
    <property type="entry name" value="PBP2_NikA_DppA_OppA_like_13"/>
    <property type="match status" value="1"/>
</dbReference>
<dbReference type="SUPFAM" id="SSF53850">
    <property type="entry name" value="Periplasmic binding protein-like II"/>
    <property type="match status" value="1"/>
</dbReference>
<accession>A0ABV2QZ52</accession>
<dbReference type="PANTHER" id="PTHR30290">
    <property type="entry name" value="PERIPLASMIC BINDING COMPONENT OF ABC TRANSPORTER"/>
    <property type="match status" value="1"/>
</dbReference>
<name>A0ABV2QZ52_9HYPH</name>
<evidence type="ECO:0000313" key="6">
    <source>
        <dbReference type="EMBL" id="MET4634290.1"/>
    </source>
</evidence>
<dbReference type="Proteomes" id="UP001549321">
    <property type="component" value="Unassembled WGS sequence"/>
</dbReference>
<gene>
    <name evidence="6" type="ORF">ABIE08_002203</name>
</gene>
<evidence type="ECO:0000259" key="5">
    <source>
        <dbReference type="Pfam" id="PF00496"/>
    </source>
</evidence>
<sequence length="530" mass="58448">MRPAKLLLGLGAALCALTSFAQAEEPVRGGNVTFLMSPAPQILTSAITTAGAEQVVSSKISDSLFTYDYDLNPKPLLAEGFSVSDDGLRVTINLRKGVKWHDGKEFTSEDVAFTTMEVWKVLHGRGRTIFGNVTAVETPDPYTAIFVLSKPSPGMLKSLAAQQAQILPAHLYKGTDIATNPANLKPIGTGPFKFVSFAPGDNLVLERNPDYWDKGKPYLDKLIFRFIPDPATRASAIESGEAQIAPQNLVPMADLERLSATGEFDITTKGYEFQNEMEMIEFNLDDPVMKDKRVRQAIAHAIDRDWIVENIFFGYGKSAETPLHQQLTEMFDSSGVPQYAFDPEKAKALLDEAGYKPDANGIRLKLTVDPLPYGEHQASIAAYMREAFRAVGIDLTVRAQDFAGFVKRVYTDRDFQFTVNLLTGGSDPTIGTQRTFWSQSFKPGVGFSNGSHYVNPEMDKLLETAASEMDPAKRKAEYHDFQKLAMEDLPVFPLVAVESVTIASKRLKNHTIDANGTYSNFANVYLTPAQ</sequence>
<dbReference type="EMBL" id="JBEPSM010000001">
    <property type="protein sequence ID" value="MET4634290.1"/>
    <property type="molecule type" value="Genomic_DNA"/>
</dbReference>
<feature type="domain" description="Solute-binding protein family 5" evidence="5">
    <location>
        <begin position="73"/>
        <end position="439"/>
    </location>
</feature>
<dbReference type="Gene3D" id="3.90.76.10">
    <property type="entry name" value="Dipeptide-binding Protein, Domain 1"/>
    <property type="match status" value="1"/>
</dbReference>
<dbReference type="Gene3D" id="3.40.190.10">
    <property type="entry name" value="Periplasmic binding protein-like II"/>
    <property type="match status" value="1"/>
</dbReference>
<proteinExistence type="inferred from homology"/>
<comment type="similarity">
    <text evidence="2">Belongs to the bacterial solute-binding protein 5 family.</text>
</comment>
<reference evidence="6 7" key="1">
    <citation type="submission" date="2024-06" db="EMBL/GenBank/DDBJ databases">
        <title>Sorghum-associated microbial communities from plants grown in Nebraska, USA.</title>
        <authorList>
            <person name="Schachtman D."/>
        </authorList>
    </citation>
    <scope>NUCLEOTIDE SEQUENCE [LARGE SCALE GENOMIC DNA]</scope>
    <source>
        <strain evidence="6 7">3207</strain>
    </source>
</reference>
<evidence type="ECO:0000256" key="2">
    <source>
        <dbReference type="ARBA" id="ARBA00005695"/>
    </source>
</evidence>
<dbReference type="PIRSF" id="PIRSF002741">
    <property type="entry name" value="MppA"/>
    <property type="match status" value="1"/>
</dbReference>
<dbReference type="RefSeq" id="WP_354550963.1">
    <property type="nucleotide sequence ID" value="NZ_JBEPSM010000001.1"/>
</dbReference>
<evidence type="ECO:0000256" key="4">
    <source>
        <dbReference type="SAM" id="SignalP"/>
    </source>
</evidence>
<feature type="signal peptide" evidence="4">
    <location>
        <begin position="1"/>
        <end position="23"/>
    </location>
</feature>
<keyword evidence="7" id="KW-1185">Reference proteome</keyword>
<evidence type="ECO:0000256" key="3">
    <source>
        <dbReference type="ARBA" id="ARBA00022729"/>
    </source>
</evidence>
<protein>
    <submittedName>
        <fullName evidence="6">Peptide/nickel transport system substrate-binding protein</fullName>
    </submittedName>
</protein>
<dbReference type="PANTHER" id="PTHR30290:SF38">
    <property type="entry name" value="D,D-DIPEPTIDE-BINDING PERIPLASMIC PROTEIN DDPA-RELATED"/>
    <property type="match status" value="1"/>
</dbReference>
<evidence type="ECO:0000313" key="7">
    <source>
        <dbReference type="Proteomes" id="UP001549321"/>
    </source>
</evidence>
<evidence type="ECO:0000256" key="1">
    <source>
        <dbReference type="ARBA" id="ARBA00004418"/>
    </source>
</evidence>
<comment type="subcellular location">
    <subcellularLocation>
        <location evidence="1">Periplasm</location>
    </subcellularLocation>
</comment>
<dbReference type="Gene3D" id="3.10.105.10">
    <property type="entry name" value="Dipeptide-binding Protein, Domain 3"/>
    <property type="match status" value="1"/>
</dbReference>
<dbReference type="InterPro" id="IPR030678">
    <property type="entry name" value="Peptide/Ni-bd"/>
</dbReference>
<dbReference type="Pfam" id="PF00496">
    <property type="entry name" value="SBP_bac_5"/>
    <property type="match status" value="1"/>
</dbReference>
<keyword evidence="3 4" id="KW-0732">Signal</keyword>
<comment type="caution">
    <text evidence="6">The sequence shown here is derived from an EMBL/GenBank/DDBJ whole genome shotgun (WGS) entry which is preliminary data.</text>
</comment>
<dbReference type="InterPro" id="IPR039424">
    <property type="entry name" value="SBP_5"/>
</dbReference>